<protein>
    <submittedName>
        <fullName evidence="1">Uncharacterized protein</fullName>
    </submittedName>
</protein>
<dbReference type="Proteomes" id="UP000278609">
    <property type="component" value="Unassembled WGS sequence"/>
</dbReference>
<name>A0A3P1XN01_TANFO</name>
<dbReference type="OrthoDB" id="1164858at2"/>
<dbReference type="EMBL" id="RQYS01000034">
    <property type="protein sequence ID" value="RRD59865.1"/>
    <property type="molecule type" value="Genomic_DNA"/>
</dbReference>
<proteinExistence type="predicted"/>
<reference evidence="1 2" key="1">
    <citation type="submission" date="2018-11" db="EMBL/GenBank/DDBJ databases">
        <title>Genomes From Bacteria Associated with the Canine Oral Cavity: a Test Case for Automated Genome-Based Taxonomic Assignment.</title>
        <authorList>
            <person name="Coil D.A."/>
            <person name="Jospin G."/>
            <person name="Darling A.E."/>
            <person name="Wallis C."/>
            <person name="Davis I.J."/>
            <person name="Harris S."/>
            <person name="Eisen J.A."/>
            <person name="Holcombe L.J."/>
            <person name="O'Flynn C."/>
        </authorList>
    </citation>
    <scope>NUCLEOTIDE SEQUENCE [LARGE SCALE GENOMIC DNA]</scope>
    <source>
        <strain evidence="1 2">OH2617_COT-023</strain>
    </source>
</reference>
<dbReference type="AlphaFoldDB" id="A0A3P1XN01"/>
<organism evidence="1 2">
    <name type="scientific">Tannerella forsythia</name>
    <name type="common">Bacteroides forsythus</name>
    <dbReference type="NCBI Taxonomy" id="28112"/>
    <lineage>
        <taxon>Bacteria</taxon>
        <taxon>Pseudomonadati</taxon>
        <taxon>Bacteroidota</taxon>
        <taxon>Bacteroidia</taxon>
        <taxon>Bacteroidales</taxon>
        <taxon>Tannerellaceae</taxon>
        <taxon>Tannerella</taxon>
    </lineage>
</organism>
<sequence length="336" mass="39597">MSILRNKRIVSLICNRLTILFVCLFFWGEGKAQSSEELIDRCITFLKANDSIAFRKTYPDIFMRYVAEASEMYMDSAIHRGDRQTVEAYLDSLTTDLESDALAYYFLSNAEYHPFFRSLSGWGKYERWLDSVKSVPYADIRDEIWRIQREDQGIRVLWISLPKETADTIKAQVRNEMRRVDERNTRRAVQILDAFGKWPGADVLGASADQTLWLCIQHADQRPEIAVRYLPMLKAAVDEKRTDPMHYAYLVDRIRMHEGREQVYGTQTYKIKEEDGRSFFFVVPIEDVEHVDERRAAMGMEPLAEYLEAMGQKWDLVQYQKDLPKIRTYYRRSKMK</sequence>
<accession>A0A3P1XN01</accession>
<evidence type="ECO:0000313" key="2">
    <source>
        <dbReference type="Proteomes" id="UP000278609"/>
    </source>
</evidence>
<gene>
    <name evidence="1" type="ORF">EII40_08605</name>
</gene>
<evidence type="ECO:0000313" key="1">
    <source>
        <dbReference type="EMBL" id="RRD59865.1"/>
    </source>
</evidence>
<dbReference type="InterPro" id="IPR046732">
    <property type="entry name" value="DUF6624"/>
</dbReference>
<comment type="caution">
    <text evidence="1">The sequence shown here is derived from an EMBL/GenBank/DDBJ whole genome shotgun (WGS) entry which is preliminary data.</text>
</comment>
<dbReference type="Pfam" id="PF20329">
    <property type="entry name" value="DUF6624"/>
    <property type="match status" value="1"/>
</dbReference>